<keyword evidence="5" id="KW-0325">Glycoprotein</keyword>
<dbReference type="PANTHER" id="PTHR19277">
    <property type="entry name" value="PENTRAXIN"/>
    <property type="match status" value="1"/>
</dbReference>
<comment type="caution">
    <text evidence="8">The sequence shown here is derived from an EMBL/GenBank/DDBJ whole genome shotgun (WGS) entry which is preliminary data.</text>
</comment>
<accession>A0ABN8RM78</accession>
<dbReference type="PANTHER" id="PTHR19277:SF161">
    <property type="entry name" value="LAMININ G DOMAIN-CONTAINING PROTEIN"/>
    <property type="match status" value="1"/>
</dbReference>
<dbReference type="InterPro" id="IPR051360">
    <property type="entry name" value="Neuronal_Pentraxin_Related"/>
</dbReference>
<sequence length="121" mass="13255">MACYLRDLGQQNGTYQFFKDGAIVKQETDFMKGYTSKAGGSLVLGQEQDNVGGGFAKTQSFRATMDNVNVWSYVLPKKAIIGFSKSCSFGMGNVYKWSNFKYGVKGKTAVEMPSSCSPINN</sequence>
<dbReference type="PROSITE" id="PS51828">
    <property type="entry name" value="PTX_2"/>
    <property type="match status" value="1"/>
</dbReference>
<evidence type="ECO:0000313" key="9">
    <source>
        <dbReference type="Proteomes" id="UP001159427"/>
    </source>
</evidence>
<keyword evidence="2" id="KW-0479">Metal-binding</keyword>
<gene>
    <name evidence="8" type="ORF">PEVE_00012886</name>
</gene>
<keyword evidence="3" id="KW-0106">Calcium</keyword>
<dbReference type="Pfam" id="PF00354">
    <property type="entry name" value="Pentaxin"/>
    <property type="match status" value="1"/>
</dbReference>
<dbReference type="SUPFAM" id="SSF49899">
    <property type="entry name" value="Concanavalin A-like lectins/glucanases"/>
    <property type="match status" value="1"/>
</dbReference>
<keyword evidence="9" id="KW-1185">Reference proteome</keyword>
<evidence type="ECO:0000256" key="5">
    <source>
        <dbReference type="ARBA" id="ARBA00023180"/>
    </source>
</evidence>
<organism evidence="8 9">
    <name type="scientific">Porites evermanni</name>
    <dbReference type="NCBI Taxonomy" id="104178"/>
    <lineage>
        <taxon>Eukaryota</taxon>
        <taxon>Metazoa</taxon>
        <taxon>Cnidaria</taxon>
        <taxon>Anthozoa</taxon>
        <taxon>Hexacorallia</taxon>
        <taxon>Scleractinia</taxon>
        <taxon>Fungiina</taxon>
        <taxon>Poritidae</taxon>
        <taxon>Porites</taxon>
    </lineage>
</organism>
<evidence type="ECO:0000256" key="1">
    <source>
        <dbReference type="ARBA" id="ARBA00001913"/>
    </source>
</evidence>
<proteinExistence type="predicted"/>
<dbReference type="InterPro" id="IPR013320">
    <property type="entry name" value="ConA-like_dom_sf"/>
</dbReference>
<evidence type="ECO:0000259" key="7">
    <source>
        <dbReference type="PROSITE" id="PS51828"/>
    </source>
</evidence>
<keyword evidence="4" id="KW-1015">Disulfide bond</keyword>
<comment type="cofactor">
    <cofactor evidence="1">
        <name>Ca(2+)</name>
        <dbReference type="ChEBI" id="CHEBI:29108"/>
    </cofactor>
</comment>
<name>A0ABN8RM78_9CNID</name>
<evidence type="ECO:0000313" key="8">
    <source>
        <dbReference type="EMBL" id="CAH3180347.1"/>
    </source>
</evidence>
<evidence type="ECO:0000256" key="2">
    <source>
        <dbReference type="ARBA" id="ARBA00022723"/>
    </source>
</evidence>
<dbReference type="Proteomes" id="UP001159427">
    <property type="component" value="Unassembled WGS sequence"/>
</dbReference>
<reference evidence="8 9" key="1">
    <citation type="submission" date="2022-05" db="EMBL/GenBank/DDBJ databases">
        <authorList>
            <consortium name="Genoscope - CEA"/>
            <person name="William W."/>
        </authorList>
    </citation>
    <scope>NUCLEOTIDE SEQUENCE [LARGE SCALE GENOMIC DNA]</scope>
</reference>
<evidence type="ECO:0000256" key="4">
    <source>
        <dbReference type="ARBA" id="ARBA00023157"/>
    </source>
</evidence>
<comment type="caution">
    <text evidence="6">Lacks conserved residue(s) required for the propagation of feature annotation.</text>
</comment>
<dbReference type="EMBL" id="CALNXI010001956">
    <property type="protein sequence ID" value="CAH3180347.1"/>
    <property type="molecule type" value="Genomic_DNA"/>
</dbReference>
<feature type="domain" description="Pentraxin (PTX)" evidence="7">
    <location>
        <begin position="1"/>
        <end position="116"/>
    </location>
</feature>
<evidence type="ECO:0000256" key="6">
    <source>
        <dbReference type="PROSITE-ProRule" id="PRU01172"/>
    </source>
</evidence>
<evidence type="ECO:0000256" key="3">
    <source>
        <dbReference type="ARBA" id="ARBA00022837"/>
    </source>
</evidence>
<protein>
    <recommendedName>
        <fullName evidence="7">Pentraxin (PTX) domain-containing protein</fullName>
    </recommendedName>
</protein>
<dbReference type="Gene3D" id="2.60.120.200">
    <property type="match status" value="1"/>
</dbReference>
<dbReference type="InterPro" id="IPR001759">
    <property type="entry name" value="PTX_dom"/>
</dbReference>
<dbReference type="PRINTS" id="PR00895">
    <property type="entry name" value="PENTAXIN"/>
</dbReference>